<dbReference type="InterPro" id="IPR023393">
    <property type="entry name" value="START-like_dom_sf"/>
</dbReference>
<sequence>MERLVVDTVVYRPADEVYEFLREFPGYANYSEYLARVDELDAAPDEHARYALRFAWWKLEYTARSAVTELIENERIEWEVLGEFDAGGRWLVADCDLPDNAPDWAETATAVRFEVEYAPETAHSGLVDLPRLVSLDWVIEKVKPLIEREAETVVERAAADLEGKHRSVELTVGTGDNAERAPFPPEEKG</sequence>
<protein>
    <submittedName>
        <fullName evidence="3">Polyketide cyclase / dehydrase and lipid transport</fullName>
    </submittedName>
</protein>
<dbReference type="SUPFAM" id="SSF55961">
    <property type="entry name" value="Bet v1-like"/>
    <property type="match status" value="1"/>
</dbReference>
<proteinExistence type="predicted"/>
<dbReference type="InterPro" id="IPR005031">
    <property type="entry name" value="COQ10_START"/>
</dbReference>
<gene>
    <name evidence="3" type="ORF">SY89_02301</name>
</gene>
<evidence type="ECO:0000259" key="2">
    <source>
        <dbReference type="Pfam" id="PF03364"/>
    </source>
</evidence>
<comment type="caution">
    <text evidence="3">The sequence shown here is derived from an EMBL/GenBank/DDBJ whole genome shotgun (WGS) entry which is preliminary data.</text>
</comment>
<evidence type="ECO:0000313" key="3">
    <source>
        <dbReference type="EMBL" id="KPN31553.1"/>
    </source>
</evidence>
<dbReference type="AlphaFoldDB" id="A0A0P7GQR8"/>
<dbReference type="EMBL" id="LGUC01000001">
    <property type="protein sequence ID" value="KPN31553.1"/>
    <property type="molecule type" value="Genomic_DNA"/>
</dbReference>
<name>A0A0P7GQR8_9EURY</name>
<reference evidence="4" key="1">
    <citation type="submission" date="2013-11" db="EMBL/GenBank/DDBJ databases">
        <authorList>
            <person name="Hoang H.T."/>
            <person name="Killian M.L."/>
            <person name="Madson D.M."/>
            <person name="Arruda P.H.E."/>
            <person name="Sun D."/>
            <person name="Schwartz K.J."/>
            <person name="Yoon K."/>
        </authorList>
    </citation>
    <scope>NUCLEOTIDE SEQUENCE [LARGE SCALE GENOMIC DNA]</scope>
    <source>
        <strain evidence="4">CDK2</strain>
    </source>
</reference>
<dbReference type="RefSeq" id="WP_054584116.1">
    <property type="nucleotide sequence ID" value="NZ_LGUC01000001.1"/>
</dbReference>
<accession>A0A0P7GQR8</accession>
<dbReference type="OrthoDB" id="167073at2157"/>
<feature type="region of interest" description="Disordered" evidence="1">
    <location>
        <begin position="168"/>
        <end position="189"/>
    </location>
</feature>
<dbReference type="Pfam" id="PF03364">
    <property type="entry name" value="Polyketide_cyc"/>
    <property type="match status" value="1"/>
</dbReference>
<dbReference type="Proteomes" id="UP000050535">
    <property type="component" value="Unassembled WGS sequence"/>
</dbReference>
<organism evidence="3 4">
    <name type="scientific">Halolamina pelagica</name>
    <dbReference type="NCBI Taxonomy" id="699431"/>
    <lineage>
        <taxon>Archaea</taxon>
        <taxon>Methanobacteriati</taxon>
        <taxon>Methanobacteriota</taxon>
        <taxon>Stenosarchaea group</taxon>
        <taxon>Halobacteria</taxon>
        <taxon>Halobacteriales</taxon>
        <taxon>Haloferacaceae</taxon>
    </lineage>
</organism>
<feature type="domain" description="Coenzyme Q-binding protein COQ10 START" evidence="2">
    <location>
        <begin position="12"/>
        <end position="122"/>
    </location>
</feature>
<dbReference type="Gene3D" id="3.30.530.20">
    <property type="match status" value="1"/>
</dbReference>
<dbReference type="PATRIC" id="fig|699431.3.peg.2361"/>
<evidence type="ECO:0000256" key="1">
    <source>
        <dbReference type="SAM" id="MobiDB-lite"/>
    </source>
</evidence>
<keyword evidence="4" id="KW-1185">Reference proteome</keyword>
<evidence type="ECO:0000313" key="4">
    <source>
        <dbReference type="Proteomes" id="UP000050535"/>
    </source>
</evidence>
<dbReference type="STRING" id="699431.SY89_02301"/>